<gene>
    <name evidence="3" type="ORF">M441DRAFT_380517</name>
</gene>
<dbReference type="AlphaFoldDB" id="A0A2T3ZB14"/>
<evidence type="ECO:0000256" key="1">
    <source>
        <dbReference type="SAM" id="MobiDB-lite"/>
    </source>
</evidence>
<proteinExistence type="predicted"/>
<accession>A0A2T3ZB14</accession>
<feature type="compositionally biased region" description="Polar residues" evidence="1">
    <location>
        <begin position="36"/>
        <end position="51"/>
    </location>
</feature>
<keyword evidence="2" id="KW-0472">Membrane</keyword>
<protein>
    <submittedName>
        <fullName evidence="3">Uncharacterized protein</fullName>
    </submittedName>
</protein>
<reference evidence="3 4" key="1">
    <citation type="submission" date="2016-07" db="EMBL/GenBank/DDBJ databases">
        <title>Multiple horizontal gene transfer events from other fungi enriched the ability of initially mycotrophic Trichoderma (Ascomycota) to feed on dead plant biomass.</title>
        <authorList>
            <consortium name="DOE Joint Genome Institute"/>
            <person name="Aerts A."/>
            <person name="Atanasova L."/>
            <person name="Chenthamara K."/>
            <person name="Zhang J."/>
            <person name="Grujic M."/>
            <person name="Henrissat B."/>
            <person name="Kuo A."/>
            <person name="Salamov A."/>
            <person name="Lipzen A."/>
            <person name="Labutti K."/>
            <person name="Barry K."/>
            <person name="Miao Y."/>
            <person name="Rahimi M.J."/>
            <person name="Shen Q."/>
            <person name="Grigoriev I.V."/>
            <person name="Kubicek C.P."/>
            <person name="Druzhinina I.S."/>
        </authorList>
    </citation>
    <scope>NUCLEOTIDE SEQUENCE [LARGE SCALE GENOMIC DNA]</scope>
    <source>
        <strain evidence="3 4">CBS 433.97</strain>
    </source>
</reference>
<sequence length="90" mass="10404">MPCYLLGGIVIVVYRFLFISLFFPNRERLGVTRLQPQANATNSRHTGISNTKAKRKGKKAKPWPIKGSTNSNNYCRLIKQLHIKDCCRYY</sequence>
<keyword evidence="4" id="KW-1185">Reference proteome</keyword>
<feature type="transmembrane region" description="Helical" evidence="2">
    <location>
        <begin position="6"/>
        <end position="23"/>
    </location>
</feature>
<dbReference type="EMBL" id="KZ679260">
    <property type="protein sequence ID" value="PTB41986.1"/>
    <property type="molecule type" value="Genomic_DNA"/>
</dbReference>
<evidence type="ECO:0000313" key="4">
    <source>
        <dbReference type="Proteomes" id="UP000240493"/>
    </source>
</evidence>
<feature type="compositionally biased region" description="Basic residues" evidence="1">
    <location>
        <begin position="52"/>
        <end position="61"/>
    </location>
</feature>
<name>A0A2T3ZB14_TRIA4</name>
<dbReference type="Proteomes" id="UP000240493">
    <property type="component" value="Unassembled WGS sequence"/>
</dbReference>
<keyword evidence="2" id="KW-1133">Transmembrane helix</keyword>
<feature type="region of interest" description="Disordered" evidence="1">
    <location>
        <begin position="36"/>
        <end position="65"/>
    </location>
</feature>
<evidence type="ECO:0000313" key="3">
    <source>
        <dbReference type="EMBL" id="PTB41986.1"/>
    </source>
</evidence>
<evidence type="ECO:0000256" key="2">
    <source>
        <dbReference type="SAM" id="Phobius"/>
    </source>
</evidence>
<organism evidence="3 4">
    <name type="scientific">Trichoderma asperellum (strain ATCC 204424 / CBS 433.97 / NBRC 101777)</name>
    <dbReference type="NCBI Taxonomy" id="1042311"/>
    <lineage>
        <taxon>Eukaryota</taxon>
        <taxon>Fungi</taxon>
        <taxon>Dikarya</taxon>
        <taxon>Ascomycota</taxon>
        <taxon>Pezizomycotina</taxon>
        <taxon>Sordariomycetes</taxon>
        <taxon>Hypocreomycetidae</taxon>
        <taxon>Hypocreales</taxon>
        <taxon>Hypocreaceae</taxon>
        <taxon>Trichoderma</taxon>
    </lineage>
</organism>
<keyword evidence="2" id="KW-0812">Transmembrane</keyword>